<reference evidence="11 12" key="1">
    <citation type="journal article" date="2013" name="PLoS Genet.">
        <title>The genome and development-dependent transcriptomes of Pyronema confluens: a window into fungal evolution.</title>
        <authorList>
            <person name="Traeger S."/>
            <person name="Altegoer F."/>
            <person name="Freitag M."/>
            <person name="Gabaldon T."/>
            <person name="Kempken F."/>
            <person name="Kumar A."/>
            <person name="Marcet-Houben M."/>
            <person name="Poggeler S."/>
            <person name="Stajich J.E."/>
            <person name="Nowrousian M."/>
        </authorList>
    </citation>
    <scope>NUCLEOTIDE SEQUENCE [LARGE SCALE GENOMIC DNA]</scope>
    <source>
        <strain evidence="12">CBS 100304</strain>
        <tissue evidence="11">Vegetative mycelium</tissue>
    </source>
</reference>
<keyword evidence="6 10" id="KW-0472">Membrane</keyword>
<feature type="transmembrane region" description="Helical" evidence="10">
    <location>
        <begin position="251"/>
        <end position="269"/>
    </location>
</feature>
<keyword evidence="3" id="KW-1003">Cell membrane</keyword>
<dbReference type="STRING" id="1076935.U4LGC1"/>
<comment type="catalytic activity">
    <reaction evidence="8">
        <text>fluoride(in) = fluoride(out)</text>
        <dbReference type="Rhea" id="RHEA:76159"/>
        <dbReference type="ChEBI" id="CHEBI:17051"/>
    </reaction>
    <physiologicalReaction direction="left-to-right" evidence="8">
        <dbReference type="Rhea" id="RHEA:76160"/>
    </physiologicalReaction>
</comment>
<dbReference type="EMBL" id="HF935546">
    <property type="protein sequence ID" value="CCX31159.1"/>
    <property type="molecule type" value="Genomic_DNA"/>
</dbReference>
<comment type="function">
    <text evidence="1">Fluoride channel required for the rapid expulsion of cytoplasmic fluoride.</text>
</comment>
<feature type="transmembrane region" description="Helical" evidence="10">
    <location>
        <begin position="185"/>
        <end position="202"/>
    </location>
</feature>
<evidence type="ECO:0000256" key="1">
    <source>
        <dbReference type="ARBA" id="ARBA00002598"/>
    </source>
</evidence>
<accession>U4LGC1</accession>
<sequence length="493" mass="51835">MPDDNDVELHPRPPAAAIAIPNAGFENNNNNALAMPATPAAPTNESSGALRPPTVSPSASTSTVSSLNSPAIEAAIAAEKARNAEKPRDESDLDALSRSLKPLRTVTDLEKGTDLDGDGEGLDHIASELSPRNDGEDHPPNLENLPLPVYPERHPSTSTRSSSSTGSIPSRLTERSHRPSTLGTFLRLHAHLILFSILGTLARLGINALTTYPTSPLGGTVIWSNFTGCLIMGALVSDASLGIFGSRSRAAYIGFTTGFCGSFTSFSSYELDGMNLLLIGGAGERIMAWLGYTAATFAISLAGLQLGAHFASAAATIVKDWNFETKQKASSRIQTWAKRIEFVLLPLTAGVWAGAVVLTVIEVSYRGPASLACVFAPMGAMVRFWVSRGLNKKKKSFPLGTFGCNFVATMILAGTTIGRARHGGSGCQVLKGVGDGFCGTLSTVSTFVVELRGLKTRAAYLYAAGSVMAGTVVMVAMVGGFTWGTTGELRMMC</sequence>
<feature type="transmembrane region" description="Helical" evidence="10">
    <location>
        <begin position="222"/>
        <end position="244"/>
    </location>
</feature>
<keyword evidence="5 10" id="KW-1133">Transmembrane helix</keyword>
<dbReference type="eggNOG" id="ENOG502QT5F">
    <property type="taxonomic scope" value="Eukaryota"/>
</dbReference>
<evidence type="ECO:0000256" key="2">
    <source>
        <dbReference type="ARBA" id="ARBA00004651"/>
    </source>
</evidence>
<evidence type="ECO:0000256" key="9">
    <source>
        <dbReference type="SAM" id="MobiDB-lite"/>
    </source>
</evidence>
<evidence type="ECO:0000256" key="10">
    <source>
        <dbReference type="SAM" id="Phobius"/>
    </source>
</evidence>
<feature type="transmembrane region" description="Helical" evidence="10">
    <location>
        <begin position="460"/>
        <end position="483"/>
    </location>
</feature>
<dbReference type="AlphaFoldDB" id="U4LGC1"/>
<dbReference type="OMA" id="KANTYKR"/>
<evidence type="ECO:0000256" key="3">
    <source>
        <dbReference type="ARBA" id="ARBA00022475"/>
    </source>
</evidence>
<feature type="transmembrane region" description="Helical" evidence="10">
    <location>
        <begin position="339"/>
        <end position="361"/>
    </location>
</feature>
<gene>
    <name evidence="11" type="ORF">PCON_10113</name>
</gene>
<feature type="compositionally biased region" description="Basic and acidic residues" evidence="9">
    <location>
        <begin position="121"/>
        <end position="140"/>
    </location>
</feature>
<dbReference type="Pfam" id="PF02537">
    <property type="entry name" value="CRCB"/>
    <property type="match status" value="2"/>
</dbReference>
<evidence type="ECO:0000313" key="12">
    <source>
        <dbReference type="Proteomes" id="UP000018144"/>
    </source>
</evidence>
<feature type="compositionally biased region" description="Low complexity" evidence="9">
    <location>
        <begin position="52"/>
        <end position="69"/>
    </location>
</feature>
<dbReference type="GO" id="GO:0005886">
    <property type="term" value="C:plasma membrane"/>
    <property type="evidence" value="ECO:0007669"/>
    <property type="project" value="UniProtKB-SubCell"/>
</dbReference>
<evidence type="ECO:0000313" key="11">
    <source>
        <dbReference type="EMBL" id="CCX31159.1"/>
    </source>
</evidence>
<feature type="transmembrane region" description="Helical" evidence="10">
    <location>
        <begin position="367"/>
        <end position="386"/>
    </location>
</feature>
<feature type="region of interest" description="Disordered" evidence="9">
    <location>
        <begin position="22"/>
        <end position="69"/>
    </location>
</feature>
<dbReference type="OrthoDB" id="409792at2759"/>
<comment type="similarity">
    <text evidence="7">Belongs to the fluoride channel Fluc/FEX (TC 1.A.43) family.</text>
</comment>
<dbReference type="GO" id="GO:1903425">
    <property type="term" value="F:fluoride transmembrane transporter activity"/>
    <property type="evidence" value="ECO:0007669"/>
    <property type="project" value="TreeGrafter"/>
</dbReference>
<organism evidence="11 12">
    <name type="scientific">Pyronema omphalodes (strain CBS 100304)</name>
    <name type="common">Pyronema confluens</name>
    <dbReference type="NCBI Taxonomy" id="1076935"/>
    <lineage>
        <taxon>Eukaryota</taxon>
        <taxon>Fungi</taxon>
        <taxon>Dikarya</taxon>
        <taxon>Ascomycota</taxon>
        <taxon>Pezizomycotina</taxon>
        <taxon>Pezizomycetes</taxon>
        <taxon>Pezizales</taxon>
        <taxon>Pyronemataceae</taxon>
        <taxon>Pyronema</taxon>
    </lineage>
</organism>
<comment type="subcellular location">
    <subcellularLocation>
        <location evidence="2">Cell membrane</location>
        <topology evidence="2">Multi-pass membrane protein</topology>
    </subcellularLocation>
</comment>
<protein>
    <submittedName>
        <fullName evidence="11">Similar to UPF0695 membrane protein YOR390W acc. no. Q08913</fullName>
    </submittedName>
</protein>
<name>U4LGC1_PYROM</name>
<proteinExistence type="inferred from homology"/>
<evidence type="ECO:0000256" key="4">
    <source>
        <dbReference type="ARBA" id="ARBA00022692"/>
    </source>
</evidence>
<feature type="compositionally biased region" description="Low complexity" evidence="9">
    <location>
        <begin position="22"/>
        <end position="44"/>
    </location>
</feature>
<feature type="transmembrane region" description="Helical" evidence="10">
    <location>
        <begin position="289"/>
        <end position="318"/>
    </location>
</feature>
<dbReference type="InterPro" id="IPR003691">
    <property type="entry name" value="FluC"/>
</dbReference>
<evidence type="ECO:0000256" key="8">
    <source>
        <dbReference type="ARBA" id="ARBA00035585"/>
    </source>
</evidence>
<dbReference type="PANTHER" id="PTHR28259">
    <property type="entry name" value="FLUORIDE EXPORT PROTEIN 1-RELATED"/>
    <property type="match status" value="1"/>
</dbReference>
<evidence type="ECO:0000256" key="6">
    <source>
        <dbReference type="ARBA" id="ARBA00023136"/>
    </source>
</evidence>
<feature type="compositionally biased region" description="Low complexity" evidence="9">
    <location>
        <begin position="156"/>
        <end position="171"/>
    </location>
</feature>
<keyword evidence="4 10" id="KW-0812">Transmembrane</keyword>
<evidence type="ECO:0000256" key="5">
    <source>
        <dbReference type="ARBA" id="ARBA00022989"/>
    </source>
</evidence>
<feature type="region of interest" description="Disordered" evidence="9">
    <location>
        <begin position="107"/>
        <end position="176"/>
    </location>
</feature>
<dbReference type="PANTHER" id="PTHR28259:SF1">
    <property type="entry name" value="FLUORIDE EXPORT PROTEIN 1-RELATED"/>
    <property type="match status" value="1"/>
</dbReference>
<dbReference type="Proteomes" id="UP000018144">
    <property type="component" value="Unassembled WGS sequence"/>
</dbReference>
<keyword evidence="12" id="KW-1185">Reference proteome</keyword>
<evidence type="ECO:0000256" key="7">
    <source>
        <dbReference type="ARBA" id="ARBA00035120"/>
    </source>
</evidence>